<reference evidence="3" key="2">
    <citation type="journal article" date="2016" name="Genome Announc.">
        <title>Draft Genome Sequences of Two Novel Amoeba-Resistant Intranuclear Bacteria, 'Candidatus Berkiella cookevillensis' and 'Candidatus Berkiella aquae'.</title>
        <authorList>
            <person name="Mehari Y.T."/>
            <person name="Arivett B.A."/>
            <person name="Farone A.L."/>
            <person name="Gunderson J.H."/>
            <person name="Farone M.B."/>
        </authorList>
    </citation>
    <scope>NUCLEOTIDE SEQUENCE</scope>
    <source>
        <strain evidence="3">HT99</strain>
    </source>
</reference>
<dbReference type="EMBL" id="LKAJ01000001">
    <property type="protein sequence ID" value="KRG22499.1"/>
    <property type="molecule type" value="Genomic_DNA"/>
</dbReference>
<reference evidence="2" key="1">
    <citation type="submission" date="2015-09" db="EMBL/GenBank/DDBJ databases">
        <title>Draft Genome Sequences of Two Novel Amoeba-resistant Intranuclear Bacteria, Candidatus Berkiella cookevillensis and Candidatus Berkiella aquae.</title>
        <authorList>
            <person name="Mehari Y.T."/>
            <person name="Arivett B.A."/>
            <person name="Farone A.L."/>
            <person name="Gunderson J.H."/>
            <person name="Farone M.B."/>
        </authorList>
    </citation>
    <scope>NUCLEOTIDE SEQUENCE [LARGE SCALE GENOMIC DNA]</scope>
    <source>
        <strain evidence="2">HT99</strain>
    </source>
</reference>
<dbReference type="RefSeq" id="WP_075064705.1">
    <property type="nucleotide sequence ID" value="NZ_LKAJ02000001.1"/>
</dbReference>
<evidence type="ECO:0000313" key="4">
    <source>
        <dbReference type="Proteomes" id="UP000051497"/>
    </source>
</evidence>
<keyword evidence="4" id="KW-1185">Reference proteome</keyword>
<dbReference type="STRING" id="295108.HT99x_00035"/>
<dbReference type="InterPro" id="IPR029044">
    <property type="entry name" value="Nucleotide-diphossugar_trans"/>
</dbReference>
<dbReference type="CDD" id="cd04179">
    <property type="entry name" value="DPM_DPG-synthase_like"/>
    <property type="match status" value="1"/>
</dbReference>
<dbReference type="EC" id="2.4.1.54" evidence="2"/>
<dbReference type="PANTHER" id="PTHR48090:SF7">
    <property type="entry name" value="RFBJ PROTEIN"/>
    <property type="match status" value="1"/>
</dbReference>
<dbReference type="AlphaFoldDB" id="A0A0Q9Z1X5"/>
<comment type="caution">
    <text evidence="2">The sequence shown here is derived from an EMBL/GenBank/DDBJ whole genome shotgun (WGS) entry which is preliminary data.</text>
</comment>
<name>A0A0Q9Z1X5_9GAMM</name>
<sequence>MNMHDKNVLDKLSVVIPAHNEAVNLQNLLPTLIARLNQANIPHEILVINDNSSDNTELTLKQLMNQHPTLRYINNAPPNGFGLAVRCGLQAFTGDAVVIVMADGSDAPEDIVRFYRKLQEGYDCVFGSRFMPGGKAVDYPLHKKILNRLANNFIRVLFQFRYNDITNAFKCYRRHVITGLQPLLAHHFNLTVELPLKSIIRGYQYAVIPNAWYNRKEGVSKLKIREMGSRYLFIVLYCLIERLFSRGDYKIEPQAKKKLQSAHN</sequence>
<dbReference type="EMBL" id="LKAJ02000001">
    <property type="protein sequence ID" value="MCS5712136.1"/>
    <property type="molecule type" value="Genomic_DNA"/>
</dbReference>
<organism evidence="2">
    <name type="scientific">Candidatus Berkiella aquae</name>
    <dbReference type="NCBI Taxonomy" id="295108"/>
    <lineage>
        <taxon>Bacteria</taxon>
        <taxon>Pseudomonadati</taxon>
        <taxon>Pseudomonadota</taxon>
        <taxon>Gammaproteobacteria</taxon>
        <taxon>Candidatus Berkiellales</taxon>
        <taxon>Candidatus Berkiellaceae</taxon>
        <taxon>Candidatus Berkiella</taxon>
    </lineage>
</organism>
<proteinExistence type="predicted"/>
<dbReference type="Pfam" id="PF00535">
    <property type="entry name" value="Glycos_transf_2"/>
    <property type="match status" value="1"/>
</dbReference>
<dbReference type="PATRIC" id="fig|1590043.3.peg.35"/>
<feature type="domain" description="Glycosyltransferase 2-like" evidence="1">
    <location>
        <begin position="13"/>
        <end position="173"/>
    </location>
</feature>
<evidence type="ECO:0000313" key="3">
    <source>
        <dbReference type="EMBL" id="MCS5712136.1"/>
    </source>
</evidence>
<dbReference type="InterPro" id="IPR050256">
    <property type="entry name" value="Glycosyltransferase_2"/>
</dbReference>
<dbReference type="Proteomes" id="UP000051497">
    <property type="component" value="Unassembled WGS sequence"/>
</dbReference>
<dbReference type="PANTHER" id="PTHR48090">
    <property type="entry name" value="UNDECAPRENYL-PHOSPHATE 4-DEOXY-4-FORMAMIDO-L-ARABINOSE TRANSFERASE-RELATED"/>
    <property type="match status" value="1"/>
</dbReference>
<dbReference type="InterPro" id="IPR001173">
    <property type="entry name" value="Glyco_trans_2-like"/>
</dbReference>
<evidence type="ECO:0000313" key="2">
    <source>
        <dbReference type="EMBL" id="KRG22499.1"/>
    </source>
</evidence>
<evidence type="ECO:0000259" key="1">
    <source>
        <dbReference type="Pfam" id="PF00535"/>
    </source>
</evidence>
<dbReference type="GO" id="GO:0047267">
    <property type="term" value="F:undecaprenyl-phosphate mannosyltransferase activity"/>
    <property type="evidence" value="ECO:0007669"/>
    <property type="project" value="UniProtKB-EC"/>
</dbReference>
<keyword evidence="2" id="KW-0808">Transferase</keyword>
<dbReference type="Gene3D" id="3.90.550.10">
    <property type="entry name" value="Spore Coat Polysaccharide Biosynthesis Protein SpsA, Chain A"/>
    <property type="match status" value="1"/>
</dbReference>
<accession>A0A0Q9Z1X5</accession>
<gene>
    <name evidence="2" type="ORF">HT99x_00035</name>
    <name evidence="3" type="ORF">HT99x_011895</name>
</gene>
<reference evidence="3" key="3">
    <citation type="submission" date="2021-06" db="EMBL/GenBank/DDBJ databases">
        <title>Genomic Description and Analysis of Intracellular Bacteria, Candidatus Berkiella cookevillensis and Candidatus Berkiella aquae.</title>
        <authorList>
            <person name="Kidane D.T."/>
            <person name="Mehari Y.T."/>
            <person name="Rice F.C."/>
            <person name="Arivett B.A."/>
            <person name="Farone A.L."/>
            <person name="Berk S.G."/>
            <person name="Farone M.B."/>
        </authorList>
    </citation>
    <scope>NUCLEOTIDE SEQUENCE</scope>
    <source>
        <strain evidence="3">HT99</strain>
    </source>
</reference>
<protein>
    <submittedName>
        <fullName evidence="3">Glycosyltransferase family 2 protein</fullName>
    </submittedName>
    <submittedName>
        <fullName evidence="2">Undecaprenyl-phosphate mannosyltransferase</fullName>
        <ecNumber evidence="2">2.4.1.54</ecNumber>
    </submittedName>
</protein>
<keyword evidence="2" id="KW-0328">Glycosyltransferase</keyword>
<dbReference type="SUPFAM" id="SSF53448">
    <property type="entry name" value="Nucleotide-diphospho-sugar transferases"/>
    <property type="match status" value="1"/>
</dbReference>